<dbReference type="EMBL" id="BGPR01008559">
    <property type="protein sequence ID" value="GBN34546.1"/>
    <property type="molecule type" value="Genomic_DNA"/>
</dbReference>
<evidence type="ECO:0000313" key="3">
    <source>
        <dbReference type="Proteomes" id="UP000499080"/>
    </source>
</evidence>
<dbReference type="AlphaFoldDB" id="A0A4Y2N9M7"/>
<name>A0A4Y2N9M7_ARAVE</name>
<evidence type="ECO:0000256" key="1">
    <source>
        <dbReference type="SAM" id="MobiDB-lite"/>
    </source>
</evidence>
<keyword evidence="3" id="KW-1185">Reference proteome</keyword>
<sequence length="219" mass="24701">MRQPIMLSHLFPTFCTFGRQNLFHKKASPFQDFVIPALDQETYGVFLQFGPGLGVFTLERFSCTEEDFWKASPFQVSVIPALEQERYGEFLSWGPGLGVFTLERFSYTEEESRVSISQNINYDRSVGPRRTTKVSQEVWASNLGMKQEESTHSPAEKQMEPTTSKYQEKPNFPKTKISANSGKTPKGSIPTVEASVKTKKKSKGGQKKKKSTSEISYSG</sequence>
<protein>
    <submittedName>
        <fullName evidence="2">Uncharacterized protein</fullName>
    </submittedName>
</protein>
<gene>
    <name evidence="2" type="ORF">AVEN_33622_1</name>
</gene>
<reference evidence="2 3" key="1">
    <citation type="journal article" date="2019" name="Sci. Rep.">
        <title>Orb-weaving spider Araneus ventricosus genome elucidates the spidroin gene catalogue.</title>
        <authorList>
            <person name="Kono N."/>
            <person name="Nakamura H."/>
            <person name="Ohtoshi R."/>
            <person name="Moran D.A.P."/>
            <person name="Shinohara A."/>
            <person name="Yoshida Y."/>
            <person name="Fujiwara M."/>
            <person name="Mori M."/>
            <person name="Tomita M."/>
            <person name="Arakawa K."/>
        </authorList>
    </citation>
    <scope>NUCLEOTIDE SEQUENCE [LARGE SCALE GENOMIC DNA]</scope>
</reference>
<accession>A0A4Y2N9M7</accession>
<proteinExistence type="predicted"/>
<feature type="compositionally biased region" description="Basic residues" evidence="1">
    <location>
        <begin position="197"/>
        <end position="210"/>
    </location>
</feature>
<comment type="caution">
    <text evidence="2">The sequence shown here is derived from an EMBL/GenBank/DDBJ whole genome shotgun (WGS) entry which is preliminary data.</text>
</comment>
<organism evidence="2 3">
    <name type="scientific">Araneus ventricosus</name>
    <name type="common">Orbweaver spider</name>
    <name type="synonym">Epeira ventricosa</name>
    <dbReference type="NCBI Taxonomy" id="182803"/>
    <lineage>
        <taxon>Eukaryota</taxon>
        <taxon>Metazoa</taxon>
        <taxon>Ecdysozoa</taxon>
        <taxon>Arthropoda</taxon>
        <taxon>Chelicerata</taxon>
        <taxon>Arachnida</taxon>
        <taxon>Araneae</taxon>
        <taxon>Araneomorphae</taxon>
        <taxon>Entelegynae</taxon>
        <taxon>Araneoidea</taxon>
        <taxon>Araneidae</taxon>
        <taxon>Araneus</taxon>
    </lineage>
</organism>
<feature type="compositionally biased region" description="Basic and acidic residues" evidence="1">
    <location>
        <begin position="146"/>
        <end position="159"/>
    </location>
</feature>
<feature type="region of interest" description="Disordered" evidence="1">
    <location>
        <begin position="140"/>
        <end position="219"/>
    </location>
</feature>
<evidence type="ECO:0000313" key="2">
    <source>
        <dbReference type="EMBL" id="GBN34546.1"/>
    </source>
</evidence>
<dbReference type="Proteomes" id="UP000499080">
    <property type="component" value="Unassembled WGS sequence"/>
</dbReference>